<dbReference type="Gene3D" id="3.40.50.300">
    <property type="entry name" value="P-loop containing nucleotide triphosphate hydrolases"/>
    <property type="match status" value="1"/>
</dbReference>
<dbReference type="GO" id="GO:0016887">
    <property type="term" value="F:ATP hydrolysis activity"/>
    <property type="evidence" value="ECO:0007669"/>
    <property type="project" value="InterPro"/>
</dbReference>
<dbReference type="PATRIC" id="fig|1445510.3.peg.612"/>
<dbReference type="SMART" id="SM00382">
    <property type="entry name" value="AAA"/>
    <property type="match status" value="1"/>
</dbReference>
<dbReference type="STRING" id="1445510.YC6258_00626"/>
<dbReference type="SUPFAM" id="SSF50331">
    <property type="entry name" value="MOP-like"/>
    <property type="match status" value="1"/>
</dbReference>
<name>A0A0C5VEQ1_9GAMM</name>
<evidence type="ECO:0000313" key="6">
    <source>
        <dbReference type="Proteomes" id="UP000032266"/>
    </source>
</evidence>
<dbReference type="InterPro" id="IPR017871">
    <property type="entry name" value="ABC_transporter-like_CS"/>
</dbReference>
<dbReference type="Pfam" id="PF00005">
    <property type="entry name" value="ABC_tran"/>
    <property type="match status" value="1"/>
</dbReference>
<dbReference type="OrthoDB" id="9802264at2"/>
<dbReference type="EMBL" id="CP007142">
    <property type="protein sequence ID" value="AJQ92676.1"/>
    <property type="molecule type" value="Genomic_DNA"/>
</dbReference>
<keyword evidence="1" id="KW-0813">Transport</keyword>
<dbReference type="InterPro" id="IPR003593">
    <property type="entry name" value="AAA+_ATPase"/>
</dbReference>
<dbReference type="PROSITE" id="PS00211">
    <property type="entry name" value="ABC_TRANSPORTER_1"/>
    <property type="match status" value="1"/>
</dbReference>
<dbReference type="PANTHER" id="PTHR43875:SF1">
    <property type="entry name" value="OSMOPROTECTIVE COMPOUNDS UPTAKE ATP-BINDING PROTEIN GGTA"/>
    <property type="match status" value="1"/>
</dbReference>
<dbReference type="HOGENOM" id="CLU_000604_1_1_6"/>
<sequence>MGIQIRNFTKRFGQTTVIDNMNLDIESGEMIALLGPSGCGKSTTLFAISGIHKIDEGQLLLAGEDVTGKPPQQRNVGVIFQSYALYPHMTVEENIGFPLMIRKEAKADIKRKVQEMTELVGLKGLLGRKPAELSGGQQQRVSLARAMIRRPEVLLLDEPLANLDARLRITMRAEIRRIQQETGITAVLVTHDQVEAMSMCDRIAIMRDGKVLQYDTPEQMYQVPANDYVAGFMGNPPTSFLSGHLEHGTFRSLEADVQLPLPVLHSYSDQPVRLGLRPEHVRLEPQSANTATISFIENQGRELLYDLTLADGSVIRTIQPVNLHYGVGQSVHWDIDPHHILVFDEQGDLIHAG</sequence>
<proteinExistence type="predicted"/>
<gene>
    <name evidence="5" type="ORF">YC6258_00626</name>
</gene>
<dbReference type="GO" id="GO:0055052">
    <property type="term" value="C:ATP-binding cassette (ABC) transporter complex, substrate-binding subunit-containing"/>
    <property type="evidence" value="ECO:0007669"/>
    <property type="project" value="TreeGrafter"/>
</dbReference>
<dbReference type="GO" id="GO:0005524">
    <property type="term" value="F:ATP binding"/>
    <property type="evidence" value="ECO:0007669"/>
    <property type="project" value="UniProtKB-KW"/>
</dbReference>
<dbReference type="InterPro" id="IPR013611">
    <property type="entry name" value="Transp-assoc_OB_typ2"/>
</dbReference>
<dbReference type="InterPro" id="IPR003439">
    <property type="entry name" value="ABC_transporter-like_ATP-bd"/>
</dbReference>
<organism evidence="5 6">
    <name type="scientific">Gynuella sunshinyii YC6258</name>
    <dbReference type="NCBI Taxonomy" id="1445510"/>
    <lineage>
        <taxon>Bacteria</taxon>
        <taxon>Pseudomonadati</taxon>
        <taxon>Pseudomonadota</taxon>
        <taxon>Gammaproteobacteria</taxon>
        <taxon>Oceanospirillales</taxon>
        <taxon>Saccharospirillaceae</taxon>
        <taxon>Gynuella</taxon>
    </lineage>
</organism>
<dbReference type="InterPro" id="IPR027417">
    <property type="entry name" value="P-loop_NTPase"/>
</dbReference>
<protein>
    <submittedName>
        <fullName evidence="5">ABC-type sugar transport system, ATPase component</fullName>
    </submittedName>
</protein>
<accession>A0A0C5VEQ1</accession>
<feature type="domain" description="ABC transporter" evidence="4">
    <location>
        <begin position="3"/>
        <end position="233"/>
    </location>
</feature>
<dbReference type="RefSeq" id="WP_044615682.1">
    <property type="nucleotide sequence ID" value="NZ_CP007142.1"/>
</dbReference>
<dbReference type="PANTHER" id="PTHR43875">
    <property type="entry name" value="MALTODEXTRIN IMPORT ATP-BINDING PROTEIN MSMX"/>
    <property type="match status" value="1"/>
</dbReference>
<dbReference type="GO" id="GO:0140359">
    <property type="term" value="F:ABC-type transporter activity"/>
    <property type="evidence" value="ECO:0007669"/>
    <property type="project" value="UniProtKB-ARBA"/>
</dbReference>
<dbReference type="Gene3D" id="2.40.50.140">
    <property type="entry name" value="Nucleic acid-binding proteins"/>
    <property type="match status" value="1"/>
</dbReference>
<dbReference type="InterPro" id="IPR008995">
    <property type="entry name" value="Mo/tungstate-bd_C_term_dom"/>
</dbReference>
<dbReference type="PROSITE" id="PS50893">
    <property type="entry name" value="ABC_TRANSPORTER_2"/>
    <property type="match status" value="1"/>
</dbReference>
<dbReference type="SUPFAM" id="SSF52540">
    <property type="entry name" value="P-loop containing nucleoside triphosphate hydrolases"/>
    <property type="match status" value="1"/>
</dbReference>
<evidence type="ECO:0000256" key="2">
    <source>
        <dbReference type="ARBA" id="ARBA00022741"/>
    </source>
</evidence>
<evidence type="ECO:0000256" key="3">
    <source>
        <dbReference type="ARBA" id="ARBA00022840"/>
    </source>
</evidence>
<evidence type="ECO:0000259" key="4">
    <source>
        <dbReference type="PROSITE" id="PS50893"/>
    </source>
</evidence>
<keyword evidence="2" id="KW-0547">Nucleotide-binding</keyword>
<keyword evidence="3" id="KW-0067">ATP-binding</keyword>
<dbReference type="KEGG" id="gsn:YC6258_00626"/>
<dbReference type="AlphaFoldDB" id="A0A0C5VEQ1"/>
<dbReference type="InterPro" id="IPR012340">
    <property type="entry name" value="NA-bd_OB-fold"/>
</dbReference>
<reference evidence="5 6" key="1">
    <citation type="submission" date="2014-01" db="EMBL/GenBank/DDBJ databases">
        <title>Full genme sequencing of cellulolytic bacterium Gynuella sunshinyii YC6258T gen. nov., sp. nov.</title>
        <authorList>
            <person name="Khan H."/>
            <person name="Chung E.J."/>
            <person name="Chung Y.R."/>
        </authorList>
    </citation>
    <scope>NUCLEOTIDE SEQUENCE [LARGE SCALE GENOMIC DNA]</scope>
    <source>
        <strain evidence="5 6">YC6258</strain>
    </source>
</reference>
<keyword evidence="5" id="KW-0762">Sugar transport</keyword>
<keyword evidence="6" id="KW-1185">Reference proteome</keyword>
<dbReference type="FunFam" id="3.40.50.300:FF:000042">
    <property type="entry name" value="Maltose/maltodextrin ABC transporter, ATP-binding protein"/>
    <property type="match status" value="1"/>
</dbReference>
<dbReference type="Pfam" id="PF08402">
    <property type="entry name" value="TOBE_2"/>
    <property type="match status" value="1"/>
</dbReference>
<evidence type="ECO:0000256" key="1">
    <source>
        <dbReference type="ARBA" id="ARBA00022448"/>
    </source>
</evidence>
<dbReference type="Gene3D" id="2.40.50.100">
    <property type="match status" value="1"/>
</dbReference>
<evidence type="ECO:0000313" key="5">
    <source>
        <dbReference type="EMBL" id="AJQ92676.1"/>
    </source>
</evidence>
<dbReference type="InterPro" id="IPR047641">
    <property type="entry name" value="ABC_transpr_MalK/UgpC-like"/>
</dbReference>
<dbReference type="Proteomes" id="UP000032266">
    <property type="component" value="Chromosome"/>
</dbReference>